<reference evidence="2" key="1">
    <citation type="submission" date="2018-05" db="EMBL/GenBank/DDBJ databases">
        <authorList>
            <person name="Lanie J.A."/>
            <person name="Ng W.-L."/>
            <person name="Kazmierczak K.M."/>
            <person name="Andrzejewski T.M."/>
            <person name="Davidsen T.M."/>
            <person name="Wayne K.J."/>
            <person name="Tettelin H."/>
            <person name="Glass J.I."/>
            <person name="Rusch D."/>
            <person name="Podicherti R."/>
            <person name="Tsui H.-C.T."/>
            <person name="Winkler M.E."/>
        </authorList>
    </citation>
    <scope>NUCLEOTIDE SEQUENCE</scope>
</reference>
<feature type="non-terminal residue" evidence="2">
    <location>
        <position position="71"/>
    </location>
</feature>
<keyword evidence="1" id="KW-0812">Transmembrane</keyword>
<name>A0A381WE01_9ZZZZ</name>
<sequence>VILGAYFACLIYIGFFKVRKQTQSQDEFILSGRRLSLGGFIATLVTTWYGAILGVGENMFRQGIQTWFIFA</sequence>
<gene>
    <name evidence="2" type="ORF">METZ01_LOCUS103603</name>
</gene>
<accession>A0A381WE01</accession>
<organism evidence="2">
    <name type="scientific">marine metagenome</name>
    <dbReference type="NCBI Taxonomy" id="408172"/>
    <lineage>
        <taxon>unclassified sequences</taxon>
        <taxon>metagenomes</taxon>
        <taxon>ecological metagenomes</taxon>
    </lineage>
</organism>
<evidence type="ECO:0000313" key="2">
    <source>
        <dbReference type="EMBL" id="SVA50749.1"/>
    </source>
</evidence>
<keyword evidence="1" id="KW-1133">Transmembrane helix</keyword>
<evidence type="ECO:0000256" key="1">
    <source>
        <dbReference type="SAM" id="Phobius"/>
    </source>
</evidence>
<feature type="transmembrane region" description="Helical" evidence="1">
    <location>
        <begin position="35"/>
        <end position="55"/>
    </location>
</feature>
<feature type="non-terminal residue" evidence="2">
    <location>
        <position position="1"/>
    </location>
</feature>
<dbReference type="AlphaFoldDB" id="A0A381WE01"/>
<keyword evidence="1" id="KW-0472">Membrane</keyword>
<proteinExistence type="predicted"/>
<protein>
    <submittedName>
        <fullName evidence="2">Uncharacterized protein</fullName>
    </submittedName>
</protein>
<dbReference type="EMBL" id="UINC01011506">
    <property type="protein sequence ID" value="SVA50749.1"/>
    <property type="molecule type" value="Genomic_DNA"/>
</dbReference>